<dbReference type="Proteomes" id="UP000483078">
    <property type="component" value="Unassembled WGS sequence"/>
</dbReference>
<keyword evidence="2" id="KW-0732">Signal</keyword>
<feature type="coiled-coil region" evidence="1">
    <location>
        <begin position="665"/>
        <end position="692"/>
    </location>
</feature>
<dbReference type="InterPro" id="IPR011050">
    <property type="entry name" value="Pectin_lyase_fold/virulence"/>
</dbReference>
<comment type="caution">
    <text evidence="3">The sequence shown here is derived from an EMBL/GenBank/DDBJ whole genome shotgun (WGS) entry which is preliminary data.</text>
</comment>
<dbReference type="RefSeq" id="WP_273249990.1">
    <property type="nucleotide sequence ID" value="NZ_VENJ01000016.1"/>
</dbReference>
<feature type="signal peptide" evidence="2">
    <location>
        <begin position="1"/>
        <end position="32"/>
    </location>
</feature>
<evidence type="ECO:0000313" key="3">
    <source>
        <dbReference type="EMBL" id="MTJ05163.1"/>
    </source>
</evidence>
<keyword evidence="1" id="KW-0175">Coiled coil</keyword>
<gene>
    <name evidence="3" type="ORF">FH759_10805</name>
</gene>
<name>A0A7C9HNR0_9RHOB</name>
<dbReference type="AlphaFoldDB" id="A0A7C9HNR0"/>
<dbReference type="InterPro" id="IPR012334">
    <property type="entry name" value="Pectin_lyas_fold"/>
</dbReference>
<dbReference type="Gene3D" id="2.160.20.10">
    <property type="entry name" value="Single-stranded right-handed beta-helix, Pectin lyase-like"/>
    <property type="match status" value="1"/>
</dbReference>
<sequence length="1245" mass="133900">MSGDWRGRESFFRRLASRMVALLFGLVLHAQAQPAQAEVDLWQLLAGGGDQVDLPAEGTTGRADVEAAVTLSGPEGGTALTAPEDEAIIVAHAGSDVKMENVTFRKTGQERFAAYVNGGTLRITNCRIEGGFDTAFQVEAGRLELSGCRVAGADGAKVRNGIIAQPGTAVAISGSRLEGAGEIMVYANGAEVSLVDVTISDAAQHALLLRGQGEARIDGLHVSGEAQIMLAAVQGVSVTGSDVVLEGAGGSAVLAQDAADVSLTGLDVRGPFDGGLILQGGGGGTVEGFAVTEAAMPVQVLGVSGPVTLRNGRIESATESINIDVSDSRNVTVEQVRVQGGDFGMRLTGDVAGARVTRSAFSGQARYGVVLQDTAQGDGDAPPAITNTTIVAPGEGLGLFASNADLVEFRGNTLLGTSDRAIYLERSSLIGTADNKLFTAPTEVARTLVLRDLEGDWGRRFVADGPTDPVKGGLLSADGGASLTVAALVEAGGLSRAEKFALADFAGGKAVADPVALETALLAMPDLGERAERAGIRVDLAAPAGQDGWLPDAVEIALTDAAGREHVVRPEDFPLSLLPGTYEIALDGRKAGVVTIAPGTPLTLPELEQPYLVSRNDEGRVLRGAYLHLRGEKVKSRILEGWRPLRVGEWMSHRSYAIARRGADRDLAEAMIEEARTRIPELDEAISNARAADNDVLAGRLYNQRRMYLEILGEFGTAPDIDWLISTLVANDSGYPATDLAARAEARLGRLEGGPLKDLVVSRLKQALDDPVARKAVLAMARLGDTWALDVLAAMRAGMVQGAKPTNAVPWGIETLVLAAPEVALGHMRDYLSRLKEVGERYAAGDEIEWGSLKSKAAWRNAGLAMAYLARHGTEADRALTVLPVPATAGYDGFLPFSADGAELVRTYLGAAPQVRRARINYWTRKYGQWLCPALTLADADRTRELVLNMEHVVAQAVRRQVITDYWEKTPRARNGIDRSIAYAMGLSAAHCRITPEVTELSLSESAASEEERKFENNDYDPRWWVRPVRARRMMSRFADESRSMRLDGLAQYDTDRLMAMLAETNAADTDLARVFEAHHRLLTDAFVSPQWPVSFQSERRVFRLRNEGGDGSISLAGHVDIRPIPDGEKLIVAIRHDIRSPDFGGLAAAMRAPDREPFEVDNRRRMFEFVELEQGGVLKEAQFVASTPTGVLLFEVPFDGDLAKSYLRIGMRFVDTRWQLDVSLFDSHLAVDRRRFSREREGVR</sequence>
<dbReference type="SMART" id="SM00710">
    <property type="entry name" value="PbH1"/>
    <property type="match status" value="8"/>
</dbReference>
<feature type="chain" id="PRO_5029021610" evidence="2">
    <location>
        <begin position="33"/>
        <end position="1245"/>
    </location>
</feature>
<dbReference type="SUPFAM" id="SSF51126">
    <property type="entry name" value="Pectin lyase-like"/>
    <property type="match status" value="2"/>
</dbReference>
<dbReference type="EMBL" id="VENJ01000016">
    <property type="protein sequence ID" value="MTJ05163.1"/>
    <property type="molecule type" value="Genomic_DNA"/>
</dbReference>
<protein>
    <submittedName>
        <fullName evidence="3">Right-handed parallel beta-helix repeat-containing protein</fullName>
    </submittedName>
</protein>
<evidence type="ECO:0000256" key="1">
    <source>
        <dbReference type="SAM" id="Coils"/>
    </source>
</evidence>
<evidence type="ECO:0000256" key="2">
    <source>
        <dbReference type="SAM" id="SignalP"/>
    </source>
</evidence>
<proteinExistence type="predicted"/>
<dbReference type="InterPro" id="IPR006626">
    <property type="entry name" value="PbH1"/>
</dbReference>
<evidence type="ECO:0000313" key="4">
    <source>
        <dbReference type="Proteomes" id="UP000483078"/>
    </source>
</evidence>
<organism evidence="3 4">
    <name type="scientific">Sediminimonas qiaohouensis</name>
    <dbReference type="NCBI Taxonomy" id="552061"/>
    <lineage>
        <taxon>Bacteria</taxon>
        <taxon>Pseudomonadati</taxon>
        <taxon>Pseudomonadota</taxon>
        <taxon>Alphaproteobacteria</taxon>
        <taxon>Rhodobacterales</taxon>
        <taxon>Roseobacteraceae</taxon>
        <taxon>Sediminimonas</taxon>
    </lineage>
</organism>
<accession>A0A7C9HNR0</accession>
<reference evidence="3 4" key="1">
    <citation type="submission" date="2019-06" db="EMBL/GenBank/DDBJ databases">
        <title>Enrichment of Autotrophic Halophilic Microorganisms from Red Sea Brine Pool Using Microbial Electrosynthesis System.</title>
        <authorList>
            <person name="Alqahtani M.F."/>
            <person name="Bajracharya S."/>
            <person name="Katuri K.P."/>
            <person name="Ali M."/>
            <person name="Saikaly P.E."/>
        </authorList>
    </citation>
    <scope>NUCLEOTIDE SEQUENCE [LARGE SCALE GENOMIC DNA]</scope>
    <source>
        <strain evidence="3">MES6</strain>
    </source>
</reference>